<evidence type="ECO:0000256" key="2">
    <source>
        <dbReference type="ARBA" id="ARBA00022553"/>
    </source>
</evidence>
<dbReference type="InterPro" id="IPR018299">
    <property type="entry name" value="Alkaline_phosphatase_AS"/>
</dbReference>
<keyword evidence="4" id="KW-0378">Hydrolase</keyword>
<evidence type="ECO:0000256" key="4">
    <source>
        <dbReference type="ARBA" id="ARBA00022801"/>
    </source>
</evidence>
<dbReference type="Pfam" id="PF00245">
    <property type="entry name" value="Alk_phosphatase"/>
    <property type="match status" value="1"/>
</dbReference>
<feature type="binding site" evidence="8">
    <location>
        <position position="70"/>
    </location>
    <ligand>
        <name>Zn(2+)</name>
        <dbReference type="ChEBI" id="CHEBI:29105"/>
        <label>2</label>
    </ligand>
</feature>
<feature type="active site" description="Phosphoserine intermediate" evidence="7">
    <location>
        <position position="121"/>
    </location>
</feature>
<keyword evidence="3 8" id="KW-0479">Metal-binding</keyword>
<evidence type="ECO:0000256" key="5">
    <source>
        <dbReference type="ARBA" id="ARBA00022833"/>
    </source>
</evidence>
<keyword evidence="13" id="KW-1185">Reference proteome</keyword>
<feature type="binding site" evidence="8">
    <location>
        <position position="388"/>
    </location>
    <ligand>
        <name>Zn(2+)</name>
        <dbReference type="ChEBI" id="CHEBI:29105"/>
        <label>2</label>
    </ligand>
</feature>
<keyword evidence="2" id="KW-0597">Phosphoprotein</keyword>
<feature type="binding site" evidence="8">
    <location>
        <position position="174"/>
    </location>
    <ligand>
        <name>Mg(2+)</name>
        <dbReference type="ChEBI" id="CHEBI:18420"/>
    </ligand>
</feature>
<gene>
    <name evidence="12" type="primary">phoA</name>
    <name evidence="12" type="ordered locus">EbC_26210</name>
</gene>
<feature type="binding site" evidence="8">
    <location>
        <position position="341"/>
    </location>
    <ligand>
        <name>Mg(2+)</name>
        <dbReference type="ChEBI" id="CHEBI:18420"/>
    </ligand>
</feature>
<evidence type="ECO:0000256" key="6">
    <source>
        <dbReference type="ARBA" id="ARBA00022842"/>
    </source>
</evidence>
<feature type="binding site" evidence="8">
    <location>
        <position position="350"/>
    </location>
    <ligand>
        <name>Zn(2+)</name>
        <dbReference type="ChEBI" id="CHEBI:29105"/>
        <label>2</label>
    </ligand>
</feature>
<dbReference type="KEGG" id="ebi:EbC_26210"/>
<dbReference type="Proteomes" id="UP000008793">
    <property type="component" value="Chromosome"/>
</dbReference>
<accession>D8MTJ5</accession>
<dbReference type="PRINTS" id="PR00113">
    <property type="entry name" value="ALKPHPHTASE"/>
</dbReference>
<evidence type="ECO:0000256" key="7">
    <source>
        <dbReference type="PIRSR" id="PIRSR601952-1"/>
    </source>
</evidence>
<evidence type="ECO:0000256" key="11">
    <source>
        <dbReference type="SAM" id="SignalP"/>
    </source>
</evidence>
<feature type="disulfide bond" evidence="9">
    <location>
        <begin position="305"/>
        <end position="355"/>
    </location>
</feature>
<dbReference type="PANTHER" id="PTHR11596:SF5">
    <property type="entry name" value="ALKALINE PHOSPHATASE"/>
    <property type="match status" value="1"/>
</dbReference>
<comment type="cofactor">
    <cofactor evidence="8">
        <name>Zn(2+)</name>
        <dbReference type="ChEBI" id="CHEBI:29105"/>
    </cofactor>
    <text evidence="8">Binds 2 Zn(2+) ions.</text>
</comment>
<comment type="similarity">
    <text evidence="1 10">Belongs to the alkaline phosphatase family.</text>
</comment>
<proteinExistence type="inferred from homology"/>
<dbReference type="InterPro" id="IPR017850">
    <property type="entry name" value="Alkaline_phosphatase_core_sf"/>
</dbReference>
<evidence type="ECO:0000256" key="1">
    <source>
        <dbReference type="ARBA" id="ARBA00005984"/>
    </source>
</evidence>
<dbReference type="SUPFAM" id="SSF53649">
    <property type="entry name" value="Alkaline phosphatase-like"/>
    <property type="match status" value="1"/>
</dbReference>
<name>D8MTJ5_ERWBE</name>
<dbReference type="PANTHER" id="PTHR11596">
    <property type="entry name" value="ALKALINE PHOSPHATASE"/>
    <property type="match status" value="1"/>
</dbReference>
<feature type="signal peptide" evidence="11">
    <location>
        <begin position="1"/>
        <end position="22"/>
    </location>
</feature>
<sequence>MNVKSLFTLSLVASVISSSAIADIATYTRAAQGDITQPGGARRLTGDQTDALKASLNSNKAKNVILLIGDGMGDSEITAARNYAEGAGGFFKGIDALPLTGQYTHYALDKKTHKPDYVTDSAASATAWSTGVKSYNGAIGVDVNGNDHPTIMEMAKAAGKATGNVSTAELEDATPAAQIAHVTSRKCYGPEKTSELCASNALEKGGRGSIAEQLLNARADVTFGGGGKTFSETAKAGEWQGKTLEEQAKLRGYQWVSDLNGLTAITEANQDKPVLGLFAQGNMPVRWKGPKATWHGNGEDKAISCEVNAERPATTPTLAQMTDKAIALLSKDQNGFFLQVEGASIDKQDHAANPCGQIGETVDLDEAVQKALEFARKDGNTLVIVTADHAHSSQIVANDSKAPGLTQTLKTKEGGFMTLSYGNSEEDSQGHTGTQLRIAAYGPHAANVVGLTDQTDLFYTLKSAMEIQ</sequence>
<evidence type="ECO:0000256" key="3">
    <source>
        <dbReference type="ARBA" id="ARBA00022723"/>
    </source>
</evidence>
<dbReference type="Gene3D" id="3.40.720.10">
    <property type="entry name" value="Alkaline Phosphatase, subunit A"/>
    <property type="match status" value="1"/>
</dbReference>
<evidence type="ECO:0000256" key="9">
    <source>
        <dbReference type="PIRSR" id="PIRSR601952-3"/>
    </source>
</evidence>
<dbReference type="SMART" id="SM00098">
    <property type="entry name" value="alkPPc"/>
    <property type="match status" value="1"/>
</dbReference>
<feature type="binding site" evidence="8">
    <location>
        <position position="346"/>
    </location>
    <ligand>
        <name>Zn(2+)</name>
        <dbReference type="ChEBI" id="CHEBI:29105"/>
        <label>2</label>
    </ligand>
</feature>
<dbReference type="eggNOG" id="COG1785">
    <property type="taxonomic scope" value="Bacteria"/>
</dbReference>
<dbReference type="EMBL" id="FP236843">
    <property type="protein sequence ID" value="CAX60152.1"/>
    <property type="molecule type" value="Genomic_DNA"/>
</dbReference>
<dbReference type="GeneID" id="90512612"/>
<evidence type="ECO:0000313" key="12">
    <source>
        <dbReference type="EMBL" id="CAX60152.1"/>
    </source>
</evidence>
<dbReference type="STRING" id="634500.EbC_26210"/>
<feature type="disulfide bond" evidence="9">
    <location>
        <begin position="187"/>
        <end position="197"/>
    </location>
</feature>
<dbReference type="InterPro" id="IPR001952">
    <property type="entry name" value="Alkaline_phosphatase"/>
</dbReference>
<feature type="chain" id="PRO_5003118207" evidence="11">
    <location>
        <begin position="23"/>
        <end position="468"/>
    </location>
</feature>
<feature type="binding site" evidence="8">
    <location>
        <position position="389"/>
    </location>
    <ligand>
        <name>Zn(2+)</name>
        <dbReference type="ChEBI" id="CHEBI:29105"/>
        <label>2</label>
    </ligand>
</feature>
<evidence type="ECO:0000313" key="13">
    <source>
        <dbReference type="Proteomes" id="UP000008793"/>
    </source>
</evidence>
<comment type="cofactor">
    <cofactor evidence="8">
        <name>Mg(2+)</name>
        <dbReference type="ChEBI" id="CHEBI:18420"/>
    </cofactor>
    <text evidence="8">Binds 1 Mg(2+) ion.</text>
</comment>
<keyword evidence="9" id="KW-1015">Disulfide bond</keyword>
<feature type="binding site" evidence="8">
    <location>
        <position position="172"/>
    </location>
    <ligand>
        <name>Mg(2+)</name>
        <dbReference type="ChEBI" id="CHEBI:18420"/>
    </ligand>
</feature>
<dbReference type="GO" id="GO:0004035">
    <property type="term" value="F:alkaline phosphatase activity"/>
    <property type="evidence" value="ECO:0007669"/>
    <property type="project" value="TreeGrafter"/>
</dbReference>
<organism evidence="13">
    <name type="scientific">Erwinia billingiae (strain Eb661)</name>
    <dbReference type="NCBI Taxonomy" id="634500"/>
    <lineage>
        <taxon>Bacteria</taxon>
        <taxon>Pseudomonadati</taxon>
        <taxon>Pseudomonadota</taxon>
        <taxon>Gammaproteobacteria</taxon>
        <taxon>Enterobacterales</taxon>
        <taxon>Erwiniaceae</taxon>
        <taxon>Erwinia</taxon>
    </lineage>
</organism>
<evidence type="ECO:0000256" key="10">
    <source>
        <dbReference type="RuleBase" id="RU003946"/>
    </source>
</evidence>
<dbReference type="PROSITE" id="PS00123">
    <property type="entry name" value="ALKALINE_PHOSPHATASE"/>
    <property type="match status" value="1"/>
</dbReference>
<dbReference type="AlphaFoldDB" id="D8MTJ5"/>
<protein>
    <submittedName>
        <fullName evidence="12">Alkaline phosphatase</fullName>
    </submittedName>
</protein>
<feature type="binding site" evidence="8">
    <location>
        <position position="70"/>
    </location>
    <ligand>
        <name>Mg(2+)</name>
        <dbReference type="ChEBI" id="CHEBI:18420"/>
    </ligand>
</feature>
<dbReference type="GO" id="GO:0046872">
    <property type="term" value="F:metal ion binding"/>
    <property type="evidence" value="ECO:0007669"/>
    <property type="project" value="UniProtKB-KW"/>
</dbReference>
<dbReference type="NCBIfam" id="NF007810">
    <property type="entry name" value="PRK10518.1"/>
    <property type="match status" value="1"/>
</dbReference>
<keyword evidence="11" id="KW-0732">Signal</keyword>
<feature type="binding site" evidence="8">
    <location>
        <position position="431"/>
    </location>
    <ligand>
        <name>Zn(2+)</name>
        <dbReference type="ChEBI" id="CHEBI:29105"/>
        <label>2</label>
    </ligand>
</feature>
<dbReference type="CDD" id="cd16012">
    <property type="entry name" value="ALP"/>
    <property type="match status" value="1"/>
</dbReference>
<dbReference type="RefSeq" id="WP_013202638.1">
    <property type="nucleotide sequence ID" value="NC_014306.1"/>
</dbReference>
<keyword evidence="5 8" id="KW-0862">Zinc</keyword>
<keyword evidence="6 8" id="KW-0460">Magnesium</keyword>
<dbReference type="GO" id="GO:0042597">
    <property type="term" value="C:periplasmic space"/>
    <property type="evidence" value="ECO:0007669"/>
    <property type="project" value="TreeGrafter"/>
</dbReference>
<evidence type="ECO:0000256" key="8">
    <source>
        <dbReference type="PIRSR" id="PIRSR601952-2"/>
    </source>
</evidence>
<dbReference type="HOGENOM" id="CLU_008539_0_1_6"/>
<reference evidence="12 13" key="1">
    <citation type="journal article" date="2010" name="BMC Genomics">
        <title>Genome comparison of the epiphytic bacteria Erwinia billingiae and E. tasmaniensis with the pear pathogen E. pyrifoliae.</title>
        <authorList>
            <person name="Kube M."/>
            <person name="Migdoll A.M."/>
            <person name="Gehring I."/>
            <person name="Heitmann K."/>
            <person name="Mayer Y."/>
            <person name="Kuhl H."/>
            <person name="Knaust F."/>
            <person name="Geider K."/>
            <person name="Reinhardt R."/>
        </authorList>
    </citation>
    <scope>NUCLEOTIDE SEQUENCE [LARGE SCALE GENOMIC DNA]</scope>
    <source>
        <strain evidence="12 13">Eb661</strain>
    </source>
</reference>